<organism evidence="1 2">
    <name type="scientific">Cichorium intybus</name>
    <name type="common">Chicory</name>
    <dbReference type="NCBI Taxonomy" id="13427"/>
    <lineage>
        <taxon>Eukaryota</taxon>
        <taxon>Viridiplantae</taxon>
        <taxon>Streptophyta</taxon>
        <taxon>Embryophyta</taxon>
        <taxon>Tracheophyta</taxon>
        <taxon>Spermatophyta</taxon>
        <taxon>Magnoliopsida</taxon>
        <taxon>eudicotyledons</taxon>
        <taxon>Gunneridae</taxon>
        <taxon>Pentapetalae</taxon>
        <taxon>asterids</taxon>
        <taxon>campanulids</taxon>
        <taxon>Asterales</taxon>
        <taxon>Asteraceae</taxon>
        <taxon>Cichorioideae</taxon>
        <taxon>Cichorieae</taxon>
        <taxon>Cichoriinae</taxon>
        <taxon>Cichorium</taxon>
    </lineage>
</organism>
<reference evidence="1 2" key="2">
    <citation type="journal article" date="2022" name="Mol. Ecol. Resour.">
        <title>The genomes of chicory, endive, great burdock and yacon provide insights into Asteraceae paleo-polyploidization history and plant inulin production.</title>
        <authorList>
            <person name="Fan W."/>
            <person name="Wang S."/>
            <person name="Wang H."/>
            <person name="Wang A."/>
            <person name="Jiang F."/>
            <person name="Liu H."/>
            <person name="Zhao H."/>
            <person name="Xu D."/>
            <person name="Zhang Y."/>
        </authorList>
    </citation>
    <scope>NUCLEOTIDE SEQUENCE [LARGE SCALE GENOMIC DNA]</scope>
    <source>
        <strain evidence="2">cv. Punajuju</strain>
        <tissue evidence="1">Leaves</tissue>
    </source>
</reference>
<accession>A0ACB9BM97</accession>
<proteinExistence type="predicted"/>
<comment type="caution">
    <text evidence="1">The sequence shown here is derived from an EMBL/GenBank/DDBJ whole genome shotgun (WGS) entry which is preliminary data.</text>
</comment>
<keyword evidence="2" id="KW-1185">Reference proteome</keyword>
<evidence type="ECO:0000313" key="1">
    <source>
        <dbReference type="EMBL" id="KAI3723115.1"/>
    </source>
</evidence>
<sequence length="82" mass="9207">MRKRNCGLSRRSIGQLNRHVSVNNQIGLHFSQPASPTRSSFFSFPFSLPDFLFLSLPNFWHGSIPNLNPNLSPSTKNGVCSF</sequence>
<dbReference type="EMBL" id="CM042014">
    <property type="protein sequence ID" value="KAI3723115.1"/>
    <property type="molecule type" value="Genomic_DNA"/>
</dbReference>
<dbReference type="Proteomes" id="UP001055811">
    <property type="component" value="Linkage Group LG06"/>
</dbReference>
<protein>
    <submittedName>
        <fullName evidence="1">Uncharacterized protein</fullName>
    </submittedName>
</protein>
<reference evidence="2" key="1">
    <citation type="journal article" date="2022" name="Mol. Ecol. Resour.">
        <title>The genomes of chicory, endive, great burdock and yacon provide insights into Asteraceae palaeo-polyploidization history and plant inulin production.</title>
        <authorList>
            <person name="Fan W."/>
            <person name="Wang S."/>
            <person name="Wang H."/>
            <person name="Wang A."/>
            <person name="Jiang F."/>
            <person name="Liu H."/>
            <person name="Zhao H."/>
            <person name="Xu D."/>
            <person name="Zhang Y."/>
        </authorList>
    </citation>
    <scope>NUCLEOTIDE SEQUENCE [LARGE SCALE GENOMIC DNA]</scope>
    <source>
        <strain evidence="2">cv. Punajuju</strain>
    </source>
</reference>
<evidence type="ECO:0000313" key="2">
    <source>
        <dbReference type="Proteomes" id="UP001055811"/>
    </source>
</evidence>
<gene>
    <name evidence="1" type="ORF">L2E82_34472</name>
</gene>
<name>A0ACB9BM97_CICIN</name>